<reference evidence="1 2" key="1">
    <citation type="submission" date="2016-06" db="EMBL/GenBank/DDBJ databases">
        <title>Comparative genomics of the ectomycorrhizal sister species Rhizopogon vinicolor and Rhizopogon vesiculosus (Basidiomycota: Boletales) reveals a divergence of the mating type B locus.</title>
        <authorList>
            <consortium name="DOE Joint Genome Institute"/>
            <person name="Mujic A.B."/>
            <person name="Kuo A."/>
            <person name="Tritt A."/>
            <person name="Lipzen A."/>
            <person name="Chen C."/>
            <person name="Johnson J."/>
            <person name="Sharma A."/>
            <person name="Barry K."/>
            <person name="Grigoriev I.V."/>
            <person name="Spatafora J.W."/>
        </authorList>
    </citation>
    <scope>NUCLEOTIDE SEQUENCE [LARGE SCALE GENOMIC DNA]</scope>
    <source>
        <strain evidence="1 2">AM-OR11-026</strain>
    </source>
</reference>
<protein>
    <submittedName>
        <fullName evidence="1">Uncharacterized protein</fullName>
    </submittedName>
</protein>
<organism evidence="1 2">
    <name type="scientific">Rhizopogon vinicolor AM-OR11-026</name>
    <dbReference type="NCBI Taxonomy" id="1314800"/>
    <lineage>
        <taxon>Eukaryota</taxon>
        <taxon>Fungi</taxon>
        <taxon>Dikarya</taxon>
        <taxon>Basidiomycota</taxon>
        <taxon>Agaricomycotina</taxon>
        <taxon>Agaricomycetes</taxon>
        <taxon>Agaricomycetidae</taxon>
        <taxon>Boletales</taxon>
        <taxon>Suillineae</taxon>
        <taxon>Rhizopogonaceae</taxon>
        <taxon>Rhizopogon</taxon>
    </lineage>
</organism>
<gene>
    <name evidence="1" type="ORF">K503DRAFT_372031</name>
</gene>
<evidence type="ECO:0000313" key="1">
    <source>
        <dbReference type="EMBL" id="OAX35379.1"/>
    </source>
</evidence>
<dbReference type="EMBL" id="KV448506">
    <property type="protein sequence ID" value="OAX35379.1"/>
    <property type="molecule type" value="Genomic_DNA"/>
</dbReference>
<evidence type="ECO:0000313" key="2">
    <source>
        <dbReference type="Proteomes" id="UP000092154"/>
    </source>
</evidence>
<accession>A0A1B7MRZ0</accession>
<sequence>MNLRCGSDWATIAKFFRYHRRRFAPISRGCVLSLHFNVLSATGESPGYMFCLRSHHARWILPQQSLISSVFPYIEPRIIPSAYPIYHTETMRVSFLVIIPAFTASLSVSACIEYDNPCLDNSDCCSDLYCDDSYCVG</sequence>
<proteinExistence type="predicted"/>
<name>A0A1B7MRZ0_9AGAM</name>
<dbReference type="Proteomes" id="UP000092154">
    <property type="component" value="Unassembled WGS sequence"/>
</dbReference>
<dbReference type="InParanoid" id="A0A1B7MRZ0"/>
<keyword evidence="2" id="KW-1185">Reference proteome</keyword>
<dbReference type="AlphaFoldDB" id="A0A1B7MRZ0"/>